<dbReference type="Pfam" id="PF06839">
    <property type="entry name" value="Zn_ribbon_GRF"/>
    <property type="match status" value="1"/>
</dbReference>
<accession>A0A6J2VSV9</accession>
<keyword evidence="3" id="KW-0479">Metal-binding</keyword>
<keyword evidence="4 12" id="KW-0863">Zinc-finger</keyword>
<dbReference type="InterPro" id="IPR047201">
    <property type="entry name" value="ERI-1_3'hExo-like"/>
</dbReference>
<organism evidence="15 16">
    <name type="scientific">Chanos chanos</name>
    <name type="common">Milkfish</name>
    <name type="synonym">Mugil chanos</name>
    <dbReference type="NCBI Taxonomy" id="29144"/>
    <lineage>
        <taxon>Eukaryota</taxon>
        <taxon>Metazoa</taxon>
        <taxon>Chordata</taxon>
        <taxon>Craniata</taxon>
        <taxon>Vertebrata</taxon>
        <taxon>Euteleostomi</taxon>
        <taxon>Actinopterygii</taxon>
        <taxon>Neopterygii</taxon>
        <taxon>Teleostei</taxon>
        <taxon>Ostariophysi</taxon>
        <taxon>Gonorynchiformes</taxon>
        <taxon>Chanidae</taxon>
        <taxon>Chanos</taxon>
    </lineage>
</organism>
<dbReference type="SUPFAM" id="SSF53098">
    <property type="entry name" value="Ribonuclease H-like"/>
    <property type="match status" value="1"/>
</dbReference>
<dbReference type="CTD" id="112479"/>
<keyword evidence="15" id="KW-1185">Reference proteome</keyword>
<evidence type="ECO:0000259" key="14">
    <source>
        <dbReference type="PROSITE" id="PS51999"/>
    </source>
</evidence>
<dbReference type="PANTHER" id="PTHR23044:SF61">
    <property type="entry name" value="3'-5' EXORIBONUCLEASE 1-RELATED"/>
    <property type="match status" value="1"/>
</dbReference>
<dbReference type="FunFam" id="3.30.420.10:FF:000062">
    <property type="entry name" value="ERI1 exoribonuclease 2 isoform X1"/>
    <property type="match status" value="1"/>
</dbReference>
<keyword evidence="8" id="KW-0460">Magnesium</keyword>
<feature type="region of interest" description="Disordered" evidence="13">
    <location>
        <begin position="351"/>
        <end position="471"/>
    </location>
</feature>
<dbReference type="Proteomes" id="UP000504632">
    <property type="component" value="Chromosome 7"/>
</dbReference>
<dbReference type="GeneID" id="115817068"/>
<dbReference type="InParanoid" id="A0A6J2VSV9"/>
<dbReference type="GO" id="GO:0003676">
    <property type="term" value="F:nucleic acid binding"/>
    <property type="evidence" value="ECO:0007669"/>
    <property type="project" value="InterPro"/>
</dbReference>
<evidence type="ECO:0000256" key="4">
    <source>
        <dbReference type="ARBA" id="ARBA00022771"/>
    </source>
</evidence>
<name>A0A6J2VSV9_CHACN</name>
<proteinExistence type="inferred from homology"/>
<evidence type="ECO:0000313" key="16">
    <source>
        <dbReference type="RefSeq" id="XP_030636170.1"/>
    </source>
</evidence>
<dbReference type="Gene3D" id="3.30.420.10">
    <property type="entry name" value="Ribonuclease H-like superfamily/Ribonuclease H"/>
    <property type="match status" value="1"/>
</dbReference>
<evidence type="ECO:0000256" key="5">
    <source>
        <dbReference type="ARBA" id="ARBA00022801"/>
    </source>
</evidence>
<keyword evidence="2" id="KW-0540">Nuclease</keyword>
<evidence type="ECO:0000313" key="15">
    <source>
        <dbReference type="Proteomes" id="UP000504632"/>
    </source>
</evidence>
<dbReference type="InterPro" id="IPR036397">
    <property type="entry name" value="RNaseH_sf"/>
</dbReference>
<evidence type="ECO:0000256" key="13">
    <source>
        <dbReference type="SAM" id="MobiDB-lite"/>
    </source>
</evidence>
<sequence length="639" mass="70214">MSTKKLARELGLIRQRSRSSSGQKHPQKRTKQFYSYLIVIDFESTCWREKNTYGQEIIEFPAVLLNTSSGEIESEFHTYVQPQEHPVLSGFCTELTGISQTQVEGGVPLHICLSRFSRWLQQLEREKGVVFMTHISTTTPPRNPCAFVTWSDWDLGVCLLNECKRKQIYKPEVLNSWVDLRATYRTFYSRQPRGLNGALQDLGIEFSGRQHSGLDDARNTARLALRMMLDGCVMKLTKTLCRTALRRQPGDGNVPVPRRRGGDPDGKRGVADPAECGRRHKQTWDSLNYKLLALSNTPDSYSVTPPGHHAFQPEPEGTVRSEVILLTEVDESGSYDDVVLDDASASCSLESGDVSFPESGDVSFPESGDVSFPESGDVSFPESGDVSFPERGDVSFPESGDVSFPESGDVSFPESGDVSFPERGDVSFPERGDVSFPETGDVSFPETGDVSFPESGDVSFPESGDVSKTDKQALSFAETSISRTDPYRSVMCPELYRTTTTSASFTVYTDKSPLSTTAGSRLCSGVSAVDRSRSPPPSSVHSVPKISSGTRPSLCENRRVKQAGGGRRVTSPLCACGQRARRRTVGNGGPNHGRVFFCCPVPKRGAERGPKTGCDFFKWESTLLRSSPAPGLKNPTRLR</sequence>
<dbReference type="CDD" id="cd06133">
    <property type="entry name" value="ERI-1_3'hExo_like"/>
    <property type="match status" value="1"/>
</dbReference>
<reference evidence="16" key="1">
    <citation type="submission" date="2025-08" db="UniProtKB">
        <authorList>
            <consortium name="RefSeq"/>
        </authorList>
    </citation>
    <scope>IDENTIFICATION</scope>
</reference>
<dbReference type="PANTHER" id="PTHR23044">
    <property type="entry name" value="3'-5' EXONUCLEASE ERI1-RELATED"/>
    <property type="match status" value="1"/>
</dbReference>
<keyword evidence="7" id="KW-0269">Exonuclease</keyword>
<feature type="compositionally biased region" description="Basic and acidic residues" evidence="13">
    <location>
        <begin position="420"/>
        <end position="433"/>
    </location>
</feature>
<dbReference type="InterPro" id="IPR013520">
    <property type="entry name" value="Ribonucl_H"/>
</dbReference>
<protein>
    <recommendedName>
        <fullName evidence="10">ERI1 exoribonuclease 2</fullName>
    </recommendedName>
    <alternativeName>
        <fullName evidence="11">Exonuclease domain-containing protein 1</fullName>
    </alternativeName>
</protein>
<dbReference type="AlphaFoldDB" id="A0A6J2VSV9"/>
<evidence type="ECO:0000256" key="9">
    <source>
        <dbReference type="ARBA" id="ARBA00038042"/>
    </source>
</evidence>
<evidence type="ECO:0000256" key="8">
    <source>
        <dbReference type="ARBA" id="ARBA00022842"/>
    </source>
</evidence>
<dbReference type="PROSITE" id="PS51999">
    <property type="entry name" value="ZF_GRF"/>
    <property type="match status" value="1"/>
</dbReference>
<evidence type="ECO:0000256" key="11">
    <source>
        <dbReference type="ARBA" id="ARBA00083876"/>
    </source>
</evidence>
<keyword evidence="5" id="KW-0378">Hydrolase</keyword>
<evidence type="ECO:0000256" key="2">
    <source>
        <dbReference type="ARBA" id="ARBA00022722"/>
    </source>
</evidence>
<dbReference type="FunCoup" id="A0A6J2VSV9">
    <property type="interactions" value="678"/>
</dbReference>
<comment type="similarity">
    <text evidence="9">Belongs to the ERI2 family.</text>
</comment>
<dbReference type="InterPro" id="IPR012337">
    <property type="entry name" value="RNaseH-like_sf"/>
</dbReference>
<feature type="domain" description="GRF-type" evidence="14">
    <location>
        <begin position="574"/>
        <end position="623"/>
    </location>
</feature>
<evidence type="ECO:0000256" key="6">
    <source>
        <dbReference type="ARBA" id="ARBA00022833"/>
    </source>
</evidence>
<comment type="cofactor">
    <cofactor evidence="1">
        <name>Mg(2+)</name>
        <dbReference type="ChEBI" id="CHEBI:18420"/>
    </cofactor>
</comment>
<dbReference type="Pfam" id="PF00929">
    <property type="entry name" value="RNase_T"/>
    <property type="match status" value="1"/>
</dbReference>
<dbReference type="InterPro" id="IPR051274">
    <property type="entry name" value="3-5_Exoribonuclease"/>
</dbReference>
<dbReference type="GO" id="GO:0000175">
    <property type="term" value="F:3'-5'-RNA exonuclease activity"/>
    <property type="evidence" value="ECO:0007669"/>
    <property type="project" value="InterPro"/>
</dbReference>
<feature type="compositionally biased region" description="Low complexity" evidence="13">
    <location>
        <begin position="539"/>
        <end position="548"/>
    </location>
</feature>
<evidence type="ECO:0000256" key="1">
    <source>
        <dbReference type="ARBA" id="ARBA00001946"/>
    </source>
</evidence>
<dbReference type="OrthoDB" id="448399at2759"/>
<evidence type="ECO:0000256" key="7">
    <source>
        <dbReference type="ARBA" id="ARBA00022839"/>
    </source>
</evidence>
<feature type="region of interest" description="Disordered" evidence="13">
    <location>
        <begin position="527"/>
        <end position="552"/>
    </location>
</feature>
<dbReference type="RefSeq" id="XP_030636170.1">
    <property type="nucleotide sequence ID" value="XM_030780310.1"/>
</dbReference>
<gene>
    <name evidence="16" type="primary">eri2</name>
</gene>
<dbReference type="GO" id="GO:0008270">
    <property type="term" value="F:zinc ion binding"/>
    <property type="evidence" value="ECO:0007669"/>
    <property type="project" value="UniProtKB-KW"/>
</dbReference>
<dbReference type="SMART" id="SM00479">
    <property type="entry name" value="EXOIII"/>
    <property type="match status" value="1"/>
</dbReference>
<dbReference type="InterPro" id="IPR010666">
    <property type="entry name" value="Znf_GRF"/>
</dbReference>
<keyword evidence="6" id="KW-0862">Zinc</keyword>
<feature type="compositionally biased region" description="Basic and acidic residues" evidence="13">
    <location>
        <begin position="260"/>
        <end position="270"/>
    </location>
</feature>
<evidence type="ECO:0000256" key="3">
    <source>
        <dbReference type="ARBA" id="ARBA00022723"/>
    </source>
</evidence>
<evidence type="ECO:0000256" key="10">
    <source>
        <dbReference type="ARBA" id="ARBA00068097"/>
    </source>
</evidence>
<evidence type="ECO:0000256" key="12">
    <source>
        <dbReference type="PROSITE-ProRule" id="PRU01343"/>
    </source>
</evidence>
<feature type="region of interest" description="Disordered" evidence="13">
    <location>
        <begin position="247"/>
        <end position="277"/>
    </location>
</feature>